<keyword evidence="6 9" id="KW-0443">Lipid metabolism</keyword>
<dbReference type="PANTHER" id="PTHR11728">
    <property type="entry name" value="GLYCEROL-3-PHOSPHATE DEHYDROGENASE"/>
    <property type="match status" value="1"/>
</dbReference>
<dbReference type="EMBL" id="CP054719">
    <property type="protein sequence ID" value="QOL19975.1"/>
    <property type="molecule type" value="Genomic_DNA"/>
</dbReference>
<feature type="binding site" evidence="12">
    <location>
        <position position="247"/>
    </location>
    <ligand>
        <name>NAD(+)</name>
        <dbReference type="ChEBI" id="CHEBI:57540"/>
    </ligand>
</feature>
<feature type="active site" description="Proton acceptor" evidence="9 10">
    <location>
        <position position="183"/>
    </location>
</feature>
<dbReference type="InterPro" id="IPR011128">
    <property type="entry name" value="G3P_DH_NAD-dep_N"/>
</dbReference>
<dbReference type="GO" id="GO:0005829">
    <property type="term" value="C:cytosol"/>
    <property type="evidence" value="ECO:0007669"/>
    <property type="project" value="TreeGrafter"/>
</dbReference>
<evidence type="ECO:0000256" key="14">
    <source>
        <dbReference type="RuleBase" id="RU000439"/>
    </source>
</evidence>
<sequence>MIVVVGAGSFGAAIGHCLARNGHEVVMLSRNADRVAALNSGEAMPDYPSVVRPVTLFATLDTQIISKANRIVIALPTQQTRSFLDLHHQLFSDVPVLLLQKGVEKETGLLPSEIARQYLNAEISVLSGPNFSDEILMGIPTATTISSNNESIALAWAALFKSNSFRPYVQTDMIGAQIGGAVKNVIAVACGIVQGLQLGDNTTAAIITRGLAEMARLGCAMGAKKETFLGLSGLGDLTLTCHSIKSRNLRFGIVLANSERWDESTQGTVEGYHTAFSLEKLAQKYSVEMPISQCVLKLIRNEILSKDIVAVLMSRDLKQEVF</sequence>
<dbReference type="NCBIfam" id="NF000940">
    <property type="entry name" value="PRK00094.1-2"/>
    <property type="match status" value="1"/>
</dbReference>
<name>A0A7L9RU71_9PROT</name>
<feature type="binding site" evidence="9">
    <location>
        <position position="47"/>
    </location>
    <ligand>
        <name>NADPH</name>
        <dbReference type="ChEBI" id="CHEBI:57783"/>
    </ligand>
</feature>
<keyword evidence="18" id="KW-1185">Reference proteome</keyword>
<comment type="catalytic activity">
    <reaction evidence="9 14">
        <text>sn-glycerol 3-phosphate + NADP(+) = dihydroxyacetone phosphate + NADPH + H(+)</text>
        <dbReference type="Rhea" id="RHEA:11096"/>
        <dbReference type="ChEBI" id="CHEBI:15378"/>
        <dbReference type="ChEBI" id="CHEBI:57597"/>
        <dbReference type="ChEBI" id="CHEBI:57642"/>
        <dbReference type="ChEBI" id="CHEBI:57783"/>
        <dbReference type="ChEBI" id="CHEBI:58349"/>
        <dbReference type="EC" id="1.1.1.94"/>
    </reaction>
</comment>
<dbReference type="Gene3D" id="3.40.50.720">
    <property type="entry name" value="NAD(P)-binding Rossmann-like Domain"/>
    <property type="match status" value="1"/>
</dbReference>
<feature type="binding site" evidence="9">
    <location>
        <position position="236"/>
    </location>
    <ligand>
        <name>sn-glycerol 3-phosphate</name>
        <dbReference type="ChEBI" id="CHEBI:57597"/>
    </ligand>
</feature>
<organism evidence="17 18">
    <name type="scientific">Candidatus Bodocaedibacter vickermanii</name>
    <dbReference type="NCBI Taxonomy" id="2741701"/>
    <lineage>
        <taxon>Bacteria</taxon>
        <taxon>Pseudomonadati</taxon>
        <taxon>Pseudomonadota</taxon>
        <taxon>Alphaproteobacteria</taxon>
        <taxon>Holosporales</taxon>
        <taxon>Candidatus Paracaedibacteraceae</taxon>
        <taxon>Candidatus Bodocaedibacter</taxon>
    </lineage>
</organism>
<dbReference type="GO" id="GO:0008654">
    <property type="term" value="P:phospholipid biosynthetic process"/>
    <property type="evidence" value="ECO:0007669"/>
    <property type="project" value="UniProtKB-KW"/>
</dbReference>
<evidence type="ECO:0000259" key="16">
    <source>
        <dbReference type="Pfam" id="PF07479"/>
    </source>
</evidence>
<evidence type="ECO:0000256" key="4">
    <source>
        <dbReference type="ARBA" id="ARBA00023002"/>
    </source>
</evidence>
<dbReference type="EC" id="1.1.1.94" evidence="9"/>
<comment type="caution">
    <text evidence="9">Lacks conserved residue(s) required for the propagation of feature annotation.</text>
</comment>
<keyword evidence="9" id="KW-0963">Cytoplasm</keyword>
<proteinExistence type="inferred from homology"/>
<feature type="binding site" evidence="9">
    <location>
        <position position="248"/>
    </location>
    <ligand>
        <name>sn-glycerol 3-phosphate</name>
        <dbReference type="ChEBI" id="CHEBI:57597"/>
    </ligand>
</feature>
<dbReference type="KEGG" id="pbal:CPBP_00750"/>
<keyword evidence="2 9" id="KW-0444">Lipid biosynthesis</keyword>
<reference evidence="17 18" key="1">
    <citation type="submission" date="2020-06" db="EMBL/GenBank/DDBJ databases">
        <title>The endosymbiont of the kinetoplastid Bodo saltans is a Paracaedibacter-like alpha-proteobacterium possessing a putative toxin-antitoxin system.</title>
        <authorList>
            <person name="Midha S."/>
            <person name="Rigden D.J."/>
            <person name="Siozios S."/>
            <person name="Hurst G.D.D."/>
            <person name="Jackson A.P."/>
        </authorList>
    </citation>
    <scope>NUCLEOTIDE SEQUENCE [LARGE SCALE GENOMIC DNA]</scope>
    <source>
        <strain evidence="17">Lake Konstanz</strain>
    </source>
</reference>
<dbReference type="PROSITE" id="PS00957">
    <property type="entry name" value="NAD_G3PDH"/>
    <property type="match status" value="1"/>
</dbReference>
<evidence type="ECO:0000259" key="15">
    <source>
        <dbReference type="Pfam" id="PF01210"/>
    </source>
</evidence>
<evidence type="ECO:0000256" key="2">
    <source>
        <dbReference type="ARBA" id="ARBA00022516"/>
    </source>
</evidence>
<feature type="binding site" evidence="9">
    <location>
        <position position="10"/>
    </location>
    <ligand>
        <name>NADPH</name>
        <dbReference type="ChEBI" id="CHEBI:57783"/>
    </ligand>
</feature>
<feature type="binding site" evidence="9">
    <location>
        <position position="247"/>
    </location>
    <ligand>
        <name>NADPH</name>
        <dbReference type="ChEBI" id="CHEBI:57783"/>
    </ligand>
</feature>
<evidence type="ECO:0000256" key="13">
    <source>
        <dbReference type="RuleBase" id="RU000437"/>
    </source>
</evidence>
<dbReference type="HAMAP" id="MF_00394">
    <property type="entry name" value="NAD_Glyc3P_dehydrog"/>
    <property type="match status" value="1"/>
</dbReference>
<keyword evidence="3 9" id="KW-0521">NADP</keyword>
<feature type="binding site" evidence="9">
    <location>
        <position position="9"/>
    </location>
    <ligand>
        <name>NADPH</name>
        <dbReference type="ChEBI" id="CHEBI:57783"/>
    </ligand>
</feature>
<gene>
    <name evidence="9 17" type="primary">gpsA</name>
    <name evidence="17" type="ORF">CPBP_00750</name>
</gene>
<dbReference type="PANTHER" id="PTHR11728:SF1">
    <property type="entry name" value="GLYCEROL-3-PHOSPHATE DEHYDROGENASE [NAD(+)] 2, CHLOROPLASTIC"/>
    <property type="match status" value="1"/>
</dbReference>
<comment type="function">
    <text evidence="9">Catalyzes the reduction of the glycolytic intermediate dihydroxyacetone phosphate (DHAP) to sn-glycerol 3-phosphate (G3P), the key precursor for phospholipid synthesis.</text>
</comment>
<evidence type="ECO:0000256" key="9">
    <source>
        <dbReference type="HAMAP-Rule" id="MF_00394"/>
    </source>
</evidence>
<feature type="binding site" evidence="9">
    <location>
        <position position="183"/>
    </location>
    <ligand>
        <name>sn-glycerol 3-phosphate</name>
        <dbReference type="ChEBI" id="CHEBI:57597"/>
    </ligand>
</feature>
<dbReference type="GO" id="GO:0047952">
    <property type="term" value="F:glycerol-3-phosphate dehydrogenase [NAD(P)+] activity"/>
    <property type="evidence" value="ECO:0007669"/>
    <property type="project" value="UniProtKB-UniRule"/>
</dbReference>
<dbReference type="Proteomes" id="UP000594001">
    <property type="component" value="Chromosome"/>
</dbReference>
<evidence type="ECO:0000256" key="8">
    <source>
        <dbReference type="ARBA" id="ARBA00023264"/>
    </source>
</evidence>
<dbReference type="PRINTS" id="PR00077">
    <property type="entry name" value="GPDHDRGNASE"/>
</dbReference>
<dbReference type="PIRSF" id="PIRSF000114">
    <property type="entry name" value="Glycerol-3-P_dh"/>
    <property type="match status" value="1"/>
</dbReference>
<dbReference type="FunFam" id="1.10.1040.10:FF:000001">
    <property type="entry name" value="Glycerol-3-phosphate dehydrogenase [NAD(P)+]"/>
    <property type="match status" value="1"/>
</dbReference>
<comment type="similarity">
    <text evidence="1 9 13">Belongs to the NAD-dependent glycerol-3-phosphate dehydrogenase family.</text>
</comment>
<keyword evidence="9" id="KW-0547">Nucleotide-binding</keyword>
<comment type="subcellular location">
    <subcellularLocation>
        <location evidence="9">Cytoplasm</location>
    </subcellularLocation>
</comment>
<dbReference type="GO" id="GO:0046167">
    <property type="term" value="P:glycerol-3-phosphate biosynthetic process"/>
    <property type="evidence" value="ECO:0007669"/>
    <property type="project" value="UniProtKB-UniRule"/>
</dbReference>
<feature type="domain" description="Glycerol-3-phosphate dehydrogenase NAD-dependent N-terminal" evidence="15">
    <location>
        <begin position="2"/>
        <end position="152"/>
    </location>
</feature>
<dbReference type="InterPro" id="IPR008927">
    <property type="entry name" value="6-PGluconate_DH-like_C_sf"/>
</dbReference>
<dbReference type="SUPFAM" id="SSF51735">
    <property type="entry name" value="NAD(P)-binding Rossmann-fold domains"/>
    <property type="match status" value="1"/>
</dbReference>
<feature type="binding site" evidence="9">
    <location>
        <position position="128"/>
    </location>
    <ligand>
        <name>sn-glycerol 3-phosphate</name>
        <dbReference type="ChEBI" id="CHEBI:57597"/>
    </ligand>
</feature>
<dbReference type="Pfam" id="PF07479">
    <property type="entry name" value="NAD_Gly3P_dh_C"/>
    <property type="match status" value="1"/>
</dbReference>
<keyword evidence="4 9" id="KW-0560">Oxidoreductase</keyword>
<feature type="binding site" evidence="9">
    <location>
        <position position="30"/>
    </location>
    <ligand>
        <name>NADPH</name>
        <dbReference type="ChEBI" id="CHEBI:57783"/>
    </ligand>
</feature>
<evidence type="ECO:0000313" key="18">
    <source>
        <dbReference type="Proteomes" id="UP000594001"/>
    </source>
</evidence>
<comment type="pathway">
    <text evidence="9">Membrane lipid metabolism; glycerophospholipid metabolism.</text>
</comment>
<evidence type="ECO:0000256" key="7">
    <source>
        <dbReference type="ARBA" id="ARBA00023209"/>
    </source>
</evidence>
<protein>
    <recommendedName>
        <fullName evidence="9">Glycerol-3-phosphate dehydrogenase [NAD(P)+]</fullName>
        <ecNumber evidence="9">1.1.1.94</ecNumber>
    </recommendedName>
    <alternativeName>
        <fullName evidence="9">NAD(P)(+)-dependent glycerol-3-phosphate dehydrogenase</fullName>
    </alternativeName>
    <alternativeName>
        <fullName evidence="9">NAD(P)H-dependent dihydroxyacetone-phosphate reductase</fullName>
    </alternativeName>
</protein>
<evidence type="ECO:0000256" key="11">
    <source>
        <dbReference type="PIRSR" id="PIRSR000114-2"/>
    </source>
</evidence>
<evidence type="ECO:0000256" key="5">
    <source>
        <dbReference type="ARBA" id="ARBA00023027"/>
    </source>
</evidence>
<feature type="binding site" evidence="9">
    <location>
        <position position="246"/>
    </location>
    <ligand>
        <name>sn-glycerol 3-phosphate</name>
        <dbReference type="ChEBI" id="CHEBI:57597"/>
    </ligand>
</feature>
<dbReference type="GO" id="GO:0006650">
    <property type="term" value="P:glycerophospholipid metabolic process"/>
    <property type="evidence" value="ECO:0007669"/>
    <property type="project" value="UniProtKB-UniRule"/>
</dbReference>
<dbReference type="Pfam" id="PF01210">
    <property type="entry name" value="NAD_Gly3P_dh_N"/>
    <property type="match status" value="1"/>
</dbReference>
<feature type="binding site" evidence="12">
    <location>
        <begin position="6"/>
        <end position="11"/>
    </location>
    <ligand>
        <name>NAD(+)</name>
        <dbReference type="ChEBI" id="CHEBI:57540"/>
    </ligand>
</feature>
<evidence type="ECO:0000256" key="1">
    <source>
        <dbReference type="ARBA" id="ARBA00011009"/>
    </source>
</evidence>
<dbReference type="GO" id="GO:0051287">
    <property type="term" value="F:NAD binding"/>
    <property type="evidence" value="ECO:0007669"/>
    <property type="project" value="InterPro"/>
</dbReference>
<evidence type="ECO:0000256" key="10">
    <source>
        <dbReference type="PIRSR" id="PIRSR000114-1"/>
    </source>
</evidence>
<accession>A0A7L9RU71</accession>
<evidence type="ECO:0000256" key="12">
    <source>
        <dbReference type="PIRSR" id="PIRSR000114-3"/>
    </source>
</evidence>
<dbReference type="RefSeq" id="WP_350331531.1">
    <property type="nucleotide sequence ID" value="NZ_CP054719.1"/>
</dbReference>
<keyword evidence="7 9" id="KW-0594">Phospholipid biosynthesis</keyword>
<feature type="binding site" evidence="9">
    <location>
        <position position="270"/>
    </location>
    <ligand>
        <name>NADPH</name>
        <dbReference type="ChEBI" id="CHEBI:57783"/>
    </ligand>
</feature>
<feature type="binding site" evidence="9">
    <location>
        <position position="247"/>
    </location>
    <ligand>
        <name>sn-glycerol 3-phosphate</name>
        <dbReference type="ChEBI" id="CHEBI:57597"/>
    </ligand>
</feature>
<evidence type="ECO:0000256" key="3">
    <source>
        <dbReference type="ARBA" id="ARBA00022857"/>
    </source>
</evidence>
<feature type="binding site" evidence="9">
    <location>
        <position position="101"/>
    </location>
    <ligand>
        <name>sn-glycerol 3-phosphate</name>
        <dbReference type="ChEBI" id="CHEBI:57597"/>
    </ligand>
</feature>
<evidence type="ECO:0000256" key="6">
    <source>
        <dbReference type="ARBA" id="ARBA00023098"/>
    </source>
</evidence>
<dbReference type="GO" id="GO:0046168">
    <property type="term" value="P:glycerol-3-phosphate catabolic process"/>
    <property type="evidence" value="ECO:0007669"/>
    <property type="project" value="InterPro"/>
</dbReference>
<dbReference type="InterPro" id="IPR013328">
    <property type="entry name" value="6PGD_dom2"/>
</dbReference>
<comment type="catalytic activity">
    <reaction evidence="9">
        <text>sn-glycerol 3-phosphate + NAD(+) = dihydroxyacetone phosphate + NADH + H(+)</text>
        <dbReference type="Rhea" id="RHEA:11092"/>
        <dbReference type="ChEBI" id="CHEBI:15378"/>
        <dbReference type="ChEBI" id="CHEBI:57540"/>
        <dbReference type="ChEBI" id="CHEBI:57597"/>
        <dbReference type="ChEBI" id="CHEBI:57642"/>
        <dbReference type="ChEBI" id="CHEBI:57945"/>
        <dbReference type="EC" id="1.1.1.94"/>
    </reaction>
</comment>
<evidence type="ECO:0000313" key="17">
    <source>
        <dbReference type="EMBL" id="QOL19975.1"/>
    </source>
</evidence>
<dbReference type="InterPro" id="IPR006109">
    <property type="entry name" value="G3P_DH_NAD-dep_C"/>
</dbReference>
<dbReference type="AlphaFoldDB" id="A0A7L9RU71"/>
<dbReference type="InterPro" id="IPR006168">
    <property type="entry name" value="G3P_DH_NAD-dep"/>
</dbReference>
<dbReference type="NCBIfam" id="NF000942">
    <property type="entry name" value="PRK00094.1-4"/>
    <property type="match status" value="1"/>
</dbReference>
<feature type="binding site" evidence="11">
    <location>
        <begin position="247"/>
        <end position="248"/>
    </location>
    <ligand>
        <name>substrate</name>
    </ligand>
</feature>
<feature type="binding site" evidence="9">
    <location>
        <position position="101"/>
    </location>
    <ligand>
        <name>NADPH</name>
        <dbReference type="ChEBI" id="CHEBI:57783"/>
    </ligand>
</feature>
<feature type="domain" description="Glycerol-3-phosphate dehydrogenase NAD-dependent C-terminal" evidence="16">
    <location>
        <begin position="172"/>
        <end position="309"/>
    </location>
</feature>
<keyword evidence="5 9" id="KW-0520">NAD</keyword>
<dbReference type="GO" id="GO:0005975">
    <property type="term" value="P:carbohydrate metabolic process"/>
    <property type="evidence" value="ECO:0007669"/>
    <property type="project" value="InterPro"/>
</dbReference>
<dbReference type="SUPFAM" id="SSF48179">
    <property type="entry name" value="6-phosphogluconate dehydrogenase C-terminal domain-like"/>
    <property type="match status" value="1"/>
</dbReference>
<dbReference type="Gene3D" id="1.10.1040.10">
    <property type="entry name" value="N-(1-d-carboxylethyl)-l-norvaline Dehydrogenase, domain 2"/>
    <property type="match status" value="1"/>
</dbReference>
<dbReference type="InterPro" id="IPR036291">
    <property type="entry name" value="NAD(P)-bd_dom_sf"/>
</dbReference>
<feature type="binding site" evidence="9">
    <location>
        <position position="132"/>
    </location>
    <ligand>
        <name>NADPH</name>
        <dbReference type="ChEBI" id="CHEBI:57783"/>
    </ligand>
</feature>
<dbReference type="UniPathway" id="UPA00940"/>
<keyword evidence="8 9" id="KW-1208">Phospholipid metabolism</keyword>
<feature type="binding site" evidence="11">
    <location>
        <position position="101"/>
    </location>
    <ligand>
        <name>substrate</name>
    </ligand>
</feature>